<dbReference type="PROSITE" id="PS51257">
    <property type="entry name" value="PROKAR_LIPOPROTEIN"/>
    <property type="match status" value="1"/>
</dbReference>
<reference evidence="7" key="1">
    <citation type="submission" date="2016-11" db="EMBL/GenBank/DDBJ databases">
        <authorList>
            <person name="Varghese N."/>
            <person name="Submissions S."/>
        </authorList>
    </citation>
    <scope>NUCLEOTIDE SEQUENCE [LARGE SCALE GENOMIC DNA]</scope>
    <source>
        <strain evidence="7">DSM 17539</strain>
    </source>
</reference>
<keyword evidence="7" id="KW-1185">Reference proteome</keyword>
<evidence type="ECO:0000313" key="7">
    <source>
        <dbReference type="Proteomes" id="UP000184406"/>
    </source>
</evidence>
<sequence>MKSDSIFMGLLFLFLIGCNKDGNTDEKIHFGDVIINTQEELESFGENEYVQIEGNLTLEGIEDNSQITDLSPLLSLESIKGGLSIEHTSITTLKGLNNLVTVGNLAFSENQKLSSLVDLKNLTSINGDFALTRNHSLTSLQGLANLSLISEGIWFQSNHGLQSLAGMEKPITITRLLLFENIALKNLAGLSNISFVENASIQITGHWEIDNLDGLKNFNKPGQFYITDNKALTNVGGFENLTNAGYVVIEDNDVLENLDGFTNLMEIDSLYLSYNPKLKDLDDFSTLSSAKVVEIEKNDELSNFCGLRPLLSSSNCLIKVEGNLYNPIRQEIIDGECNQ</sequence>
<dbReference type="GO" id="GO:0030313">
    <property type="term" value="C:cell envelope"/>
    <property type="evidence" value="ECO:0007669"/>
    <property type="project" value="UniProtKB-SubCell"/>
</dbReference>
<organism evidence="6 7">
    <name type="scientific">Arenibacter palladensis</name>
    <dbReference type="NCBI Taxonomy" id="237373"/>
    <lineage>
        <taxon>Bacteria</taxon>
        <taxon>Pseudomonadati</taxon>
        <taxon>Bacteroidota</taxon>
        <taxon>Flavobacteriia</taxon>
        <taxon>Flavobacteriales</taxon>
        <taxon>Flavobacteriaceae</taxon>
        <taxon>Arenibacter</taxon>
    </lineage>
</organism>
<keyword evidence="5" id="KW-0325">Glycoprotein</keyword>
<gene>
    <name evidence="6" type="ORF">SAMN03080594_10860</name>
</gene>
<dbReference type="OrthoDB" id="9765957at2"/>
<keyword evidence="3" id="KW-0964">Secreted</keyword>
<accession>A0A1M5EXZ0</accession>
<dbReference type="InterPro" id="IPR032675">
    <property type="entry name" value="LRR_dom_sf"/>
</dbReference>
<keyword evidence="4" id="KW-0732">Signal</keyword>
<dbReference type="InterPro" id="IPR036941">
    <property type="entry name" value="Rcpt_L-dom_sf"/>
</dbReference>
<evidence type="ECO:0000256" key="4">
    <source>
        <dbReference type="ARBA" id="ARBA00022729"/>
    </source>
</evidence>
<dbReference type="AlphaFoldDB" id="A0A1M5EXZ0"/>
<dbReference type="Gene3D" id="3.80.20.20">
    <property type="entry name" value="Receptor L-domain"/>
    <property type="match status" value="1"/>
</dbReference>
<protein>
    <recommendedName>
        <fullName evidence="8">Receptor L domain-containing protein</fullName>
    </recommendedName>
</protein>
<name>A0A1M5EXZ0_9FLAO</name>
<comment type="subcellular location">
    <subcellularLocation>
        <location evidence="1">Secreted</location>
        <location evidence="1">Cell wall</location>
    </subcellularLocation>
</comment>
<dbReference type="InterPro" id="IPR051648">
    <property type="entry name" value="CWI-Assembly_Regulator"/>
</dbReference>
<evidence type="ECO:0000256" key="2">
    <source>
        <dbReference type="ARBA" id="ARBA00022512"/>
    </source>
</evidence>
<proteinExistence type="predicted"/>
<dbReference type="SUPFAM" id="SSF52058">
    <property type="entry name" value="L domain-like"/>
    <property type="match status" value="2"/>
</dbReference>
<evidence type="ECO:0000256" key="5">
    <source>
        <dbReference type="ARBA" id="ARBA00023180"/>
    </source>
</evidence>
<evidence type="ECO:0000256" key="1">
    <source>
        <dbReference type="ARBA" id="ARBA00004191"/>
    </source>
</evidence>
<dbReference type="PANTHER" id="PTHR31018">
    <property type="entry name" value="SPORULATION-SPECIFIC PROTEIN-RELATED"/>
    <property type="match status" value="1"/>
</dbReference>
<dbReference type="Proteomes" id="UP000184406">
    <property type="component" value="Unassembled WGS sequence"/>
</dbReference>
<dbReference type="Gene3D" id="3.80.10.10">
    <property type="entry name" value="Ribonuclease Inhibitor"/>
    <property type="match status" value="1"/>
</dbReference>
<dbReference type="EMBL" id="FQUX01000008">
    <property type="protein sequence ID" value="SHF84160.1"/>
    <property type="molecule type" value="Genomic_DNA"/>
</dbReference>
<evidence type="ECO:0008006" key="8">
    <source>
        <dbReference type="Google" id="ProtNLM"/>
    </source>
</evidence>
<dbReference type="PANTHER" id="PTHR31018:SF3">
    <property type="entry name" value="RECEPTOR PROTEIN-TYROSINE KINASE"/>
    <property type="match status" value="1"/>
</dbReference>
<evidence type="ECO:0000256" key="3">
    <source>
        <dbReference type="ARBA" id="ARBA00022525"/>
    </source>
</evidence>
<keyword evidence="2" id="KW-0134">Cell wall</keyword>
<evidence type="ECO:0000313" key="6">
    <source>
        <dbReference type="EMBL" id="SHF84160.1"/>
    </source>
</evidence>